<dbReference type="AlphaFoldDB" id="A0A8I1W4X5"/>
<gene>
    <name evidence="5" type="primary">mioC</name>
    <name evidence="5" type="ORF">J2R62_04455</name>
</gene>
<name>A0A8I1W4X5_PLESH</name>
<dbReference type="PROSITE" id="PS50902">
    <property type="entry name" value="FLAVODOXIN_LIKE"/>
    <property type="match status" value="1"/>
</dbReference>
<dbReference type="PANTHER" id="PTHR19384:SF128">
    <property type="entry name" value="NADPH OXIDOREDUCTASE A"/>
    <property type="match status" value="1"/>
</dbReference>
<evidence type="ECO:0000256" key="1">
    <source>
        <dbReference type="ARBA" id="ARBA00001917"/>
    </source>
</evidence>
<protein>
    <submittedName>
        <fullName evidence="5">FMN-binding protein MioC</fullName>
    </submittedName>
</protein>
<sequence length="148" mass="16177">MTSISLITGSTLGGAEYVAEHLESLLQQQGYATEVLHGPQLSDIPSDSLWLLISSTHGAGEVPDNLQPLLQQLQQRTDLHGLRYGLIGLGSQAYDTFCQAVKTLDQVLQAKGAQRIGERLEIDVSTGVIPEDPAEVWLEQWITLLDKQ</sequence>
<dbReference type="InterPro" id="IPR029039">
    <property type="entry name" value="Flavoprotein-like_sf"/>
</dbReference>
<dbReference type="GO" id="GO:0010181">
    <property type="term" value="F:FMN binding"/>
    <property type="evidence" value="ECO:0007669"/>
    <property type="project" value="InterPro"/>
</dbReference>
<dbReference type="GO" id="GO:0016491">
    <property type="term" value="F:oxidoreductase activity"/>
    <property type="evidence" value="ECO:0007669"/>
    <property type="project" value="TreeGrafter"/>
</dbReference>
<dbReference type="InterPro" id="IPR001094">
    <property type="entry name" value="Flavdoxin-like"/>
</dbReference>
<dbReference type="EMBL" id="JAFNAA010000003">
    <property type="protein sequence ID" value="MBO1107483.1"/>
    <property type="molecule type" value="Genomic_DNA"/>
</dbReference>
<comment type="caution">
    <text evidence="5">The sequence shown here is derived from an EMBL/GenBank/DDBJ whole genome shotgun (WGS) entry which is preliminary data.</text>
</comment>
<evidence type="ECO:0000256" key="2">
    <source>
        <dbReference type="ARBA" id="ARBA00022630"/>
    </source>
</evidence>
<dbReference type="RefSeq" id="WP_152140108.1">
    <property type="nucleotide sequence ID" value="NZ_CP076372.1"/>
</dbReference>
<proteinExistence type="predicted"/>
<dbReference type="Pfam" id="PF00258">
    <property type="entry name" value="Flavodoxin_1"/>
    <property type="match status" value="1"/>
</dbReference>
<organism evidence="5 6">
    <name type="scientific">Plesiomonas shigelloides</name>
    <name type="common">Aeromonas shigelloides</name>
    <dbReference type="NCBI Taxonomy" id="703"/>
    <lineage>
        <taxon>Bacteria</taxon>
        <taxon>Pseudomonadati</taxon>
        <taxon>Pseudomonadota</taxon>
        <taxon>Gammaproteobacteria</taxon>
        <taxon>Enterobacterales</taxon>
        <taxon>Enterobacteriaceae</taxon>
        <taxon>Plesiomonas</taxon>
    </lineage>
</organism>
<keyword evidence="3" id="KW-0288">FMN</keyword>
<dbReference type="Gene3D" id="3.40.50.360">
    <property type="match status" value="1"/>
</dbReference>
<keyword evidence="4" id="KW-0813">Transport</keyword>
<evidence type="ECO:0000256" key="3">
    <source>
        <dbReference type="ARBA" id="ARBA00022643"/>
    </source>
</evidence>
<accession>A0A8I1W4X5</accession>
<dbReference type="Proteomes" id="UP000664658">
    <property type="component" value="Unassembled WGS sequence"/>
</dbReference>
<evidence type="ECO:0000256" key="4">
    <source>
        <dbReference type="ARBA" id="ARBA00022982"/>
    </source>
</evidence>
<evidence type="ECO:0000313" key="6">
    <source>
        <dbReference type="Proteomes" id="UP000664658"/>
    </source>
</evidence>
<dbReference type="SUPFAM" id="SSF52218">
    <property type="entry name" value="Flavoproteins"/>
    <property type="match status" value="1"/>
</dbReference>
<dbReference type="NCBIfam" id="NF006531">
    <property type="entry name" value="PRK09004.1"/>
    <property type="match status" value="1"/>
</dbReference>
<keyword evidence="2" id="KW-0285">Flavoprotein</keyword>
<reference evidence="5" key="1">
    <citation type="submission" date="2021-03" db="EMBL/GenBank/DDBJ databases">
        <title>Plesiomonas shigelloides zfcc0051, isolated from zebrafish feces.</title>
        <authorList>
            <person name="Vanderhoek Z."/>
            <person name="Gaulke C."/>
        </authorList>
    </citation>
    <scope>NUCLEOTIDE SEQUENCE</scope>
    <source>
        <strain evidence="5">Zfcc0051</strain>
    </source>
</reference>
<dbReference type="GO" id="GO:0005829">
    <property type="term" value="C:cytosol"/>
    <property type="evidence" value="ECO:0007669"/>
    <property type="project" value="TreeGrafter"/>
</dbReference>
<evidence type="ECO:0000313" key="5">
    <source>
        <dbReference type="EMBL" id="MBO1107483.1"/>
    </source>
</evidence>
<dbReference type="GO" id="GO:0050660">
    <property type="term" value="F:flavin adenine dinucleotide binding"/>
    <property type="evidence" value="ECO:0007669"/>
    <property type="project" value="TreeGrafter"/>
</dbReference>
<dbReference type="InterPro" id="IPR008254">
    <property type="entry name" value="Flavodoxin/NO_synth"/>
</dbReference>
<dbReference type="PANTHER" id="PTHR19384">
    <property type="entry name" value="NITRIC OXIDE SYNTHASE-RELATED"/>
    <property type="match status" value="1"/>
</dbReference>
<comment type="cofactor">
    <cofactor evidence="1">
        <name>FMN</name>
        <dbReference type="ChEBI" id="CHEBI:58210"/>
    </cofactor>
</comment>
<dbReference type="PRINTS" id="PR00369">
    <property type="entry name" value="FLAVODOXIN"/>
</dbReference>
<keyword evidence="4" id="KW-0249">Electron transport</keyword>